<gene>
    <name evidence="1" type="ORF">DW948_09130</name>
</gene>
<name>A0A413QWN6_9FIRM</name>
<accession>A0A413QWN6</accession>
<dbReference type="Proteomes" id="UP000286341">
    <property type="component" value="Unassembled WGS sequence"/>
</dbReference>
<dbReference type="EMBL" id="QSFB01000011">
    <property type="protein sequence ID" value="RHA13076.1"/>
    <property type="molecule type" value="Genomic_DNA"/>
</dbReference>
<evidence type="ECO:0000313" key="1">
    <source>
        <dbReference type="EMBL" id="RHA13076.1"/>
    </source>
</evidence>
<comment type="caution">
    <text evidence="1">The sequence shown here is derived from an EMBL/GenBank/DDBJ whole genome shotgun (WGS) entry which is preliminary data.</text>
</comment>
<evidence type="ECO:0000313" key="2">
    <source>
        <dbReference type="Proteomes" id="UP000286341"/>
    </source>
</evidence>
<dbReference type="RefSeq" id="WP_003500627.1">
    <property type="nucleotide sequence ID" value="NZ_QSEY01000022.1"/>
</dbReference>
<organism evidence="1 2">
    <name type="scientific">Agathobacter rectalis</name>
    <dbReference type="NCBI Taxonomy" id="39491"/>
    <lineage>
        <taxon>Bacteria</taxon>
        <taxon>Bacillati</taxon>
        <taxon>Bacillota</taxon>
        <taxon>Clostridia</taxon>
        <taxon>Lachnospirales</taxon>
        <taxon>Lachnospiraceae</taxon>
        <taxon>Agathobacter</taxon>
    </lineage>
</organism>
<sequence>MKEYGKVRSTKQPEQKVIDDYSVWIAENITPVTEAGTDEQPGFTGYEYDLTQYTKDEYIKMIDDRNASLEDQMTQAQEAMCEIYEMMA</sequence>
<protein>
    <submittedName>
        <fullName evidence="1">Uncharacterized protein</fullName>
    </submittedName>
</protein>
<reference evidence="1 2" key="1">
    <citation type="submission" date="2018-08" db="EMBL/GenBank/DDBJ databases">
        <title>A genome reference for cultivated species of the human gut microbiota.</title>
        <authorList>
            <person name="Zou Y."/>
            <person name="Xue W."/>
            <person name="Luo G."/>
        </authorList>
    </citation>
    <scope>NUCLEOTIDE SEQUENCE [LARGE SCALE GENOMIC DNA]</scope>
    <source>
        <strain evidence="1 2">AM44-1AT</strain>
    </source>
</reference>
<proteinExistence type="predicted"/>
<dbReference type="AlphaFoldDB" id="A0A413QWN6"/>